<dbReference type="AlphaFoldDB" id="A0AAN8Y5M4"/>
<dbReference type="Proteomes" id="UP001371456">
    <property type="component" value="Unassembled WGS sequence"/>
</dbReference>
<evidence type="ECO:0000313" key="3">
    <source>
        <dbReference type="Proteomes" id="UP001371456"/>
    </source>
</evidence>
<accession>A0AAN8Y5M4</accession>
<feature type="transmembrane region" description="Helical" evidence="1">
    <location>
        <begin position="37"/>
        <end position="62"/>
    </location>
</feature>
<evidence type="ECO:0000313" key="2">
    <source>
        <dbReference type="EMBL" id="KAK6777703.1"/>
    </source>
</evidence>
<keyword evidence="1" id="KW-0812">Transmembrane</keyword>
<evidence type="ECO:0000256" key="1">
    <source>
        <dbReference type="SAM" id="Phobius"/>
    </source>
</evidence>
<keyword evidence="3" id="KW-1185">Reference proteome</keyword>
<keyword evidence="1" id="KW-1133">Transmembrane helix</keyword>
<reference evidence="2 3" key="1">
    <citation type="submission" date="2024-02" db="EMBL/GenBank/DDBJ databases">
        <title>de novo genome assembly of Solanum bulbocastanum strain 11H21.</title>
        <authorList>
            <person name="Hosaka A.J."/>
        </authorList>
    </citation>
    <scope>NUCLEOTIDE SEQUENCE [LARGE SCALE GENOMIC DNA]</scope>
    <source>
        <tissue evidence="2">Young leaves</tissue>
    </source>
</reference>
<dbReference type="EMBL" id="JBANQN010000010">
    <property type="protein sequence ID" value="KAK6777703.1"/>
    <property type="molecule type" value="Genomic_DNA"/>
</dbReference>
<sequence length="78" mass="8893">MVAVARMAFRPVNGGPAAKITLKMNCCKTKRTSFRNLIWIIDICFNILYIHASMLIFVMILIELFCIVSPLDSIFQIL</sequence>
<comment type="caution">
    <text evidence="2">The sequence shown here is derived from an EMBL/GenBank/DDBJ whole genome shotgun (WGS) entry which is preliminary data.</text>
</comment>
<organism evidence="2 3">
    <name type="scientific">Solanum bulbocastanum</name>
    <name type="common">Wild potato</name>
    <dbReference type="NCBI Taxonomy" id="147425"/>
    <lineage>
        <taxon>Eukaryota</taxon>
        <taxon>Viridiplantae</taxon>
        <taxon>Streptophyta</taxon>
        <taxon>Embryophyta</taxon>
        <taxon>Tracheophyta</taxon>
        <taxon>Spermatophyta</taxon>
        <taxon>Magnoliopsida</taxon>
        <taxon>eudicotyledons</taxon>
        <taxon>Gunneridae</taxon>
        <taxon>Pentapetalae</taxon>
        <taxon>asterids</taxon>
        <taxon>lamiids</taxon>
        <taxon>Solanales</taxon>
        <taxon>Solanaceae</taxon>
        <taxon>Solanoideae</taxon>
        <taxon>Solaneae</taxon>
        <taxon>Solanum</taxon>
    </lineage>
</organism>
<keyword evidence="1" id="KW-0472">Membrane</keyword>
<protein>
    <submittedName>
        <fullName evidence="2">Uncharacterized protein</fullName>
    </submittedName>
</protein>
<name>A0AAN8Y5M4_SOLBU</name>
<proteinExistence type="predicted"/>
<gene>
    <name evidence="2" type="ORF">RDI58_024421</name>
</gene>